<evidence type="ECO:0000256" key="7">
    <source>
        <dbReference type="ARBA" id="ARBA00022777"/>
    </source>
</evidence>
<dbReference type="InterPro" id="IPR005467">
    <property type="entry name" value="His_kinase_dom"/>
</dbReference>
<reference evidence="15 16" key="1">
    <citation type="journal article" date="2004" name="Syst. Appl. Microbiol.">
        <title>Cryptoendolithic actinomycetes from antarctic sandstone rock samples: Micromonospora endolithica sp. nov. and two isolates related to Micromonospora coerulea Jensen 1932.</title>
        <authorList>
            <person name="Hirsch P."/>
            <person name="Mevs U."/>
            <person name="Kroppenstedt R.M."/>
            <person name="Schumann P."/>
            <person name="Stackebrandt E."/>
        </authorList>
    </citation>
    <scope>NUCLEOTIDE SEQUENCE [LARGE SCALE GENOMIC DNA]</scope>
    <source>
        <strain evidence="15 16">JCM 12677</strain>
    </source>
</reference>
<dbReference type="Pfam" id="PF02518">
    <property type="entry name" value="HATPase_c"/>
    <property type="match status" value="1"/>
</dbReference>
<evidence type="ECO:0000256" key="10">
    <source>
        <dbReference type="PROSITE-ProRule" id="PRU00169"/>
    </source>
</evidence>
<evidence type="ECO:0000259" key="13">
    <source>
        <dbReference type="PROSITE" id="PS50110"/>
    </source>
</evidence>
<gene>
    <name evidence="15" type="ORF">D7223_07190</name>
</gene>
<dbReference type="InterPro" id="IPR001789">
    <property type="entry name" value="Sig_transdc_resp-reg_receiver"/>
</dbReference>
<dbReference type="SMART" id="SM00448">
    <property type="entry name" value="REC"/>
    <property type="match status" value="1"/>
</dbReference>
<evidence type="ECO:0000256" key="2">
    <source>
        <dbReference type="ARBA" id="ARBA00004236"/>
    </source>
</evidence>
<dbReference type="Pfam" id="PF07228">
    <property type="entry name" value="SpoIIE"/>
    <property type="match status" value="1"/>
</dbReference>
<dbReference type="Gene3D" id="3.40.50.2300">
    <property type="match status" value="1"/>
</dbReference>
<feature type="domain" description="Histidine kinase" evidence="12">
    <location>
        <begin position="356"/>
        <end position="572"/>
    </location>
</feature>
<dbReference type="SUPFAM" id="SSF55785">
    <property type="entry name" value="PYP-like sensor domain (PAS domain)"/>
    <property type="match status" value="1"/>
</dbReference>
<evidence type="ECO:0000256" key="9">
    <source>
        <dbReference type="ARBA" id="ARBA00023012"/>
    </source>
</evidence>
<dbReference type="Pfam" id="PF00512">
    <property type="entry name" value="HisKA"/>
    <property type="match status" value="1"/>
</dbReference>
<dbReference type="InterPro" id="IPR035965">
    <property type="entry name" value="PAS-like_dom_sf"/>
</dbReference>
<dbReference type="GO" id="GO:0005524">
    <property type="term" value="F:ATP binding"/>
    <property type="evidence" value="ECO:0007669"/>
    <property type="project" value="UniProtKB-KW"/>
</dbReference>
<dbReference type="SUPFAM" id="SSF52172">
    <property type="entry name" value="CheY-like"/>
    <property type="match status" value="1"/>
</dbReference>
<evidence type="ECO:0000256" key="11">
    <source>
        <dbReference type="SAM" id="MobiDB-lite"/>
    </source>
</evidence>
<dbReference type="GO" id="GO:0000155">
    <property type="term" value="F:phosphorelay sensor kinase activity"/>
    <property type="evidence" value="ECO:0007669"/>
    <property type="project" value="InterPro"/>
</dbReference>
<dbReference type="PROSITE" id="PS51746">
    <property type="entry name" value="PPM_2"/>
    <property type="match status" value="1"/>
</dbReference>
<dbReference type="Gene3D" id="1.10.287.130">
    <property type="match status" value="1"/>
</dbReference>
<dbReference type="PANTHER" id="PTHR43547:SF2">
    <property type="entry name" value="HYBRID SIGNAL TRANSDUCTION HISTIDINE KINASE C"/>
    <property type="match status" value="1"/>
</dbReference>
<dbReference type="PROSITE" id="PS50109">
    <property type="entry name" value="HIS_KIN"/>
    <property type="match status" value="1"/>
</dbReference>
<dbReference type="InterPro" id="IPR029016">
    <property type="entry name" value="GAF-like_dom_sf"/>
</dbReference>
<dbReference type="EMBL" id="RBAK01000002">
    <property type="protein sequence ID" value="RKN49280.1"/>
    <property type="molecule type" value="Genomic_DNA"/>
</dbReference>
<name>A0A3A9ZLT2_9ACTN</name>
<keyword evidence="16" id="KW-1185">Reference proteome</keyword>
<dbReference type="InterPro" id="IPR003594">
    <property type="entry name" value="HATPase_dom"/>
</dbReference>
<dbReference type="AlphaFoldDB" id="A0A3A9ZLT2"/>
<keyword evidence="6" id="KW-0547">Nucleotide-binding</keyword>
<sequence length="1241" mass="132361">MSSAQQGADQGSSLVGAGDRSLPPLLAAAFAAGGEMGERLRAFDWATTSLGAPATWPSALCHAVSTMLASRSQIALFWGDDHLAFYNDAYLPTIGTKHPAVVGQPAREHWVETWDVLGPVLEGVRRTGEPYYGQDHPFVIDRHGFLEDVYFDVSYDPIRNADGSVNGIFCIVSETTGRVVGERRLRALAELGGELADVASTAELGRSAARVFDRHRADVPFALIYLRDAEGGFALAGASGLGPDAVVAPSPVLLTEIAVDGATATVATADLVDGVPPAAAERALVLPVTATNETVGSLVVGVSRRLPLTEDYRHFFDLAAAQLSRAVGKQLAYEQERARAAELAALDRAKTNFFANISHEFRTPLTLVLGPLEEMLADPALPATYTDRLTMMHRNALRLLKLVNTVLDFSRLESGRLAARYQPTDLAGYTARLASTFRSAVERAGLRLVVDCPPLSAPVHVDRDMWEKIVLNLVSNAVKFTFDGEIRVRVDTVDGLARLTVADTGVGIVAEELPHVFERFHRVPGVRSRTHEGTGIGLALVRELVEMHGGQVGVTSRVDDGSAFTVTLPFGSAHLPADRVTHVTTAGAHELAQAELYVAETAFWTGSGSADGNRAGAEQATGKRAGTDPGVAGAAPDDASTSGRILVADDNVDLREHVTRLLAPSWEVVTATDGLEALRLAVDGGFDLVLTDVMMPRLDGFGLVAALRADPRTRHVPIVLLSARAGAAEAVAGLSVGADDYLTKPFSGQELIARVRANVELGQLRGQIIRRLRALADAAVAVNTARSTSEVLQVAARHALNLAEAARVVVSATDARYEADGGGVTSIEPSFVLALTGTDGDQLGELRVWRHDGDGTDTDEAALTQLARLVGVRLENAQLYEAEHRIATTLQHSLLPRSLPQLPGAVVASRYLPGSADVEVGGDWYDVVALDDDELVLVIGDVVGKGVRAAAAMGQLRNALRAYVLEGFDPGESLTRLNRLVGSTEGRSFATVVCLWFSPRTGRLRYASAGHPSPLLIRGDDVAFLHDRALGPPVGAIPGTVYRTAEGQLAPGSRLLLFTDGLIEDRKQGIDAALAQLRADAATPGDHVVDLVDAVVERVAGRSRRDDVAVLALEAAELNRFALRLPADPTRLSVLRKRLEDFLVAHRVNETDLFDLTVAVSEAAANAIEHPVDPAEPTIVVEVTIEDRTVVATVRDTGRWRQSTGSGFRGRGLALIQALGELSVSRTPDGTELTLRRRLRD</sequence>
<feature type="modified residue" description="4-aspartylphosphate" evidence="10">
    <location>
        <position position="692"/>
    </location>
</feature>
<evidence type="ECO:0000259" key="12">
    <source>
        <dbReference type="PROSITE" id="PS50109"/>
    </source>
</evidence>
<dbReference type="Gene3D" id="3.30.450.20">
    <property type="entry name" value="PAS domain"/>
    <property type="match status" value="1"/>
</dbReference>
<dbReference type="CDD" id="cd16922">
    <property type="entry name" value="HATPase_EvgS-ArcB-TorS-like"/>
    <property type="match status" value="1"/>
</dbReference>
<comment type="catalytic activity">
    <reaction evidence="1">
        <text>ATP + protein L-histidine = ADP + protein N-phospho-L-histidine.</text>
        <dbReference type="EC" id="2.7.13.3"/>
    </reaction>
</comment>
<keyword evidence="5" id="KW-0808">Transferase</keyword>
<dbReference type="SUPFAM" id="SSF55874">
    <property type="entry name" value="ATPase domain of HSP90 chaperone/DNA topoisomerase II/histidine kinase"/>
    <property type="match status" value="2"/>
</dbReference>
<protein>
    <recommendedName>
        <fullName evidence="3">histidine kinase</fullName>
        <ecNumber evidence="3">2.7.13.3</ecNumber>
    </recommendedName>
</protein>
<evidence type="ECO:0000256" key="1">
    <source>
        <dbReference type="ARBA" id="ARBA00000085"/>
    </source>
</evidence>
<dbReference type="CDD" id="cd00082">
    <property type="entry name" value="HisKA"/>
    <property type="match status" value="1"/>
</dbReference>
<feature type="region of interest" description="Disordered" evidence="11">
    <location>
        <begin position="610"/>
        <end position="639"/>
    </location>
</feature>
<comment type="subcellular location">
    <subcellularLocation>
        <location evidence="2">Cell membrane</location>
    </subcellularLocation>
</comment>
<evidence type="ECO:0000256" key="8">
    <source>
        <dbReference type="ARBA" id="ARBA00022840"/>
    </source>
</evidence>
<keyword evidence="9" id="KW-0902">Two-component regulatory system</keyword>
<dbReference type="SUPFAM" id="SSF47384">
    <property type="entry name" value="Homodimeric domain of signal transducing histidine kinase"/>
    <property type="match status" value="1"/>
</dbReference>
<dbReference type="SUPFAM" id="SSF81606">
    <property type="entry name" value="PP2C-like"/>
    <property type="match status" value="1"/>
</dbReference>
<dbReference type="FunFam" id="1.10.287.130:FF:000045">
    <property type="entry name" value="Two-component system sensor histidine kinase/response regulator"/>
    <property type="match status" value="1"/>
</dbReference>
<dbReference type="Proteomes" id="UP000281726">
    <property type="component" value="Unassembled WGS sequence"/>
</dbReference>
<evidence type="ECO:0000313" key="16">
    <source>
        <dbReference type="Proteomes" id="UP000281726"/>
    </source>
</evidence>
<dbReference type="Pfam" id="PF00072">
    <property type="entry name" value="Response_reg"/>
    <property type="match status" value="1"/>
</dbReference>
<dbReference type="InterPro" id="IPR003661">
    <property type="entry name" value="HisK_dim/P_dom"/>
</dbReference>
<evidence type="ECO:0000259" key="14">
    <source>
        <dbReference type="PROSITE" id="PS51746"/>
    </source>
</evidence>
<dbReference type="InterPro" id="IPR004358">
    <property type="entry name" value="Sig_transdc_His_kin-like_C"/>
</dbReference>
<evidence type="ECO:0000256" key="3">
    <source>
        <dbReference type="ARBA" id="ARBA00012438"/>
    </source>
</evidence>
<feature type="domain" description="PPM-type phosphatase" evidence="14">
    <location>
        <begin position="906"/>
        <end position="1115"/>
    </location>
</feature>
<feature type="domain" description="Response regulatory" evidence="13">
    <location>
        <begin position="644"/>
        <end position="759"/>
    </location>
</feature>
<evidence type="ECO:0000256" key="5">
    <source>
        <dbReference type="ARBA" id="ARBA00022679"/>
    </source>
</evidence>
<dbReference type="InterPro" id="IPR036457">
    <property type="entry name" value="PPM-type-like_dom_sf"/>
</dbReference>
<dbReference type="InterPro" id="IPR036890">
    <property type="entry name" value="HATPase_C_sf"/>
</dbReference>
<dbReference type="PROSITE" id="PS50110">
    <property type="entry name" value="RESPONSE_REGULATORY"/>
    <property type="match status" value="1"/>
</dbReference>
<dbReference type="RefSeq" id="WP_120726307.1">
    <property type="nucleotide sequence ID" value="NZ_RBAK01000002.1"/>
</dbReference>
<keyword evidence="8" id="KW-0067">ATP-binding</keyword>
<dbReference type="GO" id="GO:0005886">
    <property type="term" value="C:plasma membrane"/>
    <property type="evidence" value="ECO:0007669"/>
    <property type="project" value="UniProtKB-SubCell"/>
</dbReference>
<proteinExistence type="predicted"/>
<dbReference type="SMART" id="SM00331">
    <property type="entry name" value="PP2C_SIG"/>
    <property type="match status" value="1"/>
</dbReference>
<dbReference type="OrthoDB" id="163538at2"/>
<dbReference type="PRINTS" id="PR00344">
    <property type="entry name" value="BCTRLSENSOR"/>
</dbReference>
<feature type="compositionally biased region" description="Low complexity" evidence="11">
    <location>
        <begin position="627"/>
        <end position="639"/>
    </location>
</feature>
<dbReference type="InterPro" id="IPR036097">
    <property type="entry name" value="HisK_dim/P_sf"/>
</dbReference>
<dbReference type="SUPFAM" id="SSF55781">
    <property type="entry name" value="GAF domain-like"/>
    <property type="match status" value="2"/>
</dbReference>
<dbReference type="Gene3D" id="3.60.40.10">
    <property type="entry name" value="PPM-type phosphatase domain"/>
    <property type="match status" value="1"/>
</dbReference>
<dbReference type="InterPro" id="IPR001932">
    <property type="entry name" value="PPM-type_phosphatase-like_dom"/>
</dbReference>
<keyword evidence="7" id="KW-0418">Kinase</keyword>
<evidence type="ECO:0000313" key="15">
    <source>
        <dbReference type="EMBL" id="RKN49280.1"/>
    </source>
</evidence>
<dbReference type="PANTHER" id="PTHR43547">
    <property type="entry name" value="TWO-COMPONENT HISTIDINE KINASE"/>
    <property type="match status" value="1"/>
</dbReference>
<dbReference type="SMART" id="SM00387">
    <property type="entry name" value="HATPase_c"/>
    <property type="match status" value="2"/>
</dbReference>
<dbReference type="Pfam" id="PF13581">
    <property type="entry name" value="HATPase_c_2"/>
    <property type="match status" value="1"/>
</dbReference>
<evidence type="ECO:0000256" key="4">
    <source>
        <dbReference type="ARBA" id="ARBA00022553"/>
    </source>
</evidence>
<dbReference type="Gene3D" id="3.30.565.10">
    <property type="entry name" value="Histidine kinase-like ATPase, C-terminal domain"/>
    <property type="match status" value="2"/>
</dbReference>
<dbReference type="SMART" id="SM00388">
    <property type="entry name" value="HisKA"/>
    <property type="match status" value="1"/>
</dbReference>
<dbReference type="Gene3D" id="3.30.450.40">
    <property type="match status" value="1"/>
</dbReference>
<dbReference type="EC" id="2.7.13.3" evidence="3"/>
<dbReference type="InterPro" id="IPR011006">
    <property type="entry name" value="CheY-like_superfamily"/>
</dbReference>
<dbReference type="CDD" id="cd16936">
    <property type="entry name" value="HATPase_RsbW-like"/>
    <property type="match status" value="1"/>
</dbReference>
<evidence type="ECO:0000256" key="6">
    <source>
        <dbReference type="ARBA" id="ARBA00022741"/>
    </source>
</evidence>
<accession>A0A3A9ZLT2</accession>
<organism evidence="15 16">
    <name type="scientific">Micromonospora endolithica</name>
    <dbReference type="NCBI Taxonomy" id="230091"/>
    <lineage>
        <taxon>Bacteria</taxon>
        <taxon>Bacillati</taxon>
        <taxon>Actinomycetota</taxon>
        <taxon>Actinomycetes</taxon>
        <taxon>Micromonosporales</taxon>
        <taxon>Micromonosporaceae</taxon>
        <taxon>Micromonospora</taxon>
    </lineage>
</organism>
<keyword evidence="4 10" id="KW-0597">Phosphoprotein</keyword>
<comment type="caution">
    <text evidence="15">The sequence shown here is derived from an EMBL/GenBank/DDBJ whole genome shotgun (WGS) entry which is preliminary data.</text>
</comment>
<dbReference type="FunFam" id="3.30.565.10:FF:000037">
    <property type="entry name" value="Hybrid sensor histidine kinase/response regulator"/>
    <property type="match status" value="1"/>
</dbReference>